<dbReference type="Pfam" id="PF01927">
    <property type="entry name" value="Mut7-C"/>
    <property type="match status" value="1"/>
</dbReference>
<feature type="region of interest" description="Disordered" evidence="1">
    <location>
        <begin position="669"/>
        <end position="697"/>
    </location>
</feature>
<feature type="compositionally biased region" description="Basic residues" evidence="1">
    <location>
        <begin position="678"/>
        <end position="689"/>
    </location>
</feature>
<organism evidence="3 4">
    <name type="scientific">Sipha flava</name>
    <name type="common">yellow sugarcane aphid</name>
    <dbReference type="NCBI Taxonomy" id="143950"/>
    <lineage>
        <taxon>Eukaryota</taxon>
        <taxon>Metazoa</taxon>
        <taxon>Ecdysozoa</taxon>
        <taxon>Arthropoda</taxon>
        <taxon>Hexapoda</taxon>
        <taxon>Insecta</taxon>
        <taxon>Pterygota</taxon>
        <taxon>Neoptera</taxon>
        <taxon>Paraneoptera</taxon>
        <taxon>Hemiptera</taxon>
        <taxon>Sternorrhyncha</taxon>
        <taxon>Aphidomorpha</taxon>
        <taxon>Aphidoidea</taxon>
        <taxon>Aphididae</taxon>
        <taxon>Sipha</taxon>
    </lineage>
</organism>
<protein>
    <submittedName>
        <fullName evidence="4">Exonuclease mut-7 homolog</fullName>
    </submittedName>
</protein>
<evidence type="ECO:0000313" key="3">
    <source>
        <dbReference type="Proteomes" id="UP000694846"/>
    </source>
</evidence>
<dbReference type="InterPro" id="IPR036397">
    <property type="entry name" value="RNaseH_sf"/>
</dbReference>
<dbReference type="Proteomes" id="UP000694846">
    <property type="component" value="Unplaced"/>
</dbReference>
<dbReference type="Pfam" id="PF01612">
    <property type="entry name" value="DNA_pol_A_exo1"/>
    <property type="match status" value="1"/>
</dbReference>
<feature type="compositionally biased region" description="Polar residues" evidence="1">
    <location>
        <begin position="22"/>
        <end position="31"/>
    </location>
</feature>
<evidence type="ECO:0000313" key="4">
    <source>
        <dbReference type="RefSeq" id="XP_025413733.1"/>
    </source>
</evidence>
<dbReference type="AlphaFoldDB" id="A0A8B8FTC5"/>
<dbReference type="InterPro" id="IPR052408">
    <property type="entry name" value="Exonuclease_MUT-7-like"/>
</dbReference>
<keyword evidence="3" id="KW-1185">Reference proteome</keyword>
<proteinExistence type="predicted"/>
<dbReference type="PANTHER" id="PTHR47765">
    <property type="entry name" value="3'-5' EXONUCLEASE DOMAIN-CONTAINING PROTEIN"/>
    <property type="match status" value="1"/>
</dbReference>
<dbReference type="GO" id="GO:0008408">
    <property type="term" value="F:3'-5' exonuclease activity"/>
    <property type="evidence" value="ECO:0007669"/>
    <property type="project" value="InterPro"/>
</dbReference>
<accession>A0A8B8FTC5</accession>
<dbReference type="SUPFAM" id="SSF53098">
    <property type="entry name" value="Ribonuclease H-like"/>
    <property type="match status" value="1"/>
</dbReference>
<dbReference type="RefSeq" id="XP_025413733.1">
    <property type="nucleotide sequence ID" value="XM_025557948.1"/>
</dbReference>
<dbReference type="InterPro" id="IPR012337">
    <property type="entry name" value="RNaseH-like_sf"/>
</dbReference>
<dbReference type="GO" id="GO:0003676">
    <property type="term" value="F:nucleic acid binding"/>
    <property type="evidence" value="ECO:0007669"/>
    <property type="project" value="InterPro"/>
</dbReference>
<gene>
    <name evidence="4" type="primary">LOC112685902</name>
</gene>
<dbReference type="CTD" id="35385"/>
<keyword evidence="4" id="KW-0540">Nuclease</keyword>
<evidence type="ECO:0000256" key="1">
    <source>
        <dbReference type="SAM" id="MobiDB-lite"/>
    </source>
</evidence>
<dbReference type="GeneID" id="112685902"/>
<feature type="region of interest" description="Disordered" evidence="1">
    <location>
        <begin position="1"/>
        <end position="33"/>
    </location>
</feature>
<dbReference type="InterPro" id="IPR002562">
    <property type="entry name" value="3'-5'_exonuclease_dom"/>
</dbReference>
<reference evidence="4" key="1">
    <citation type="submission" date="2025-08" db="UniProtKB">
        <authorList>
            <consortium name="RefSeq"/>
        </authorList>
    </citation>
    <scope>IDENTIFICATION</scope>
    <source>
        <tissue evidence="4">Whole body</tissue>
    </source>
</reference>
<dbReference type="GO" id="GO:0006139">
    <property type="term" value="P:nucleobase-containing compound metabolic process"/>
    <property type="evidence" value="ECO:0007669"/>
    <property type="project" value="InterPro"/>
</dbReference>
<dbReference type="Gene3D" id="3.30.420.10">
    <property type="entry name" value="Ribonuclease H-like superfamily/Ribonuclease H"/>
    <property type="match status" value="1"/>
</dbReference>
<dbReference type="InterPro" id="IPR002782">
    <property type="entry name" value="Mut7-C_RNAse_dom"/>
</dbReference>
<dbReference type="OrthoDB" id="18193at2759"/>
<evidence type="ECO:0000259" key="2">
    <source>
        <dbReference type="SMART" id="SM00474"/>
    </source>
</evidence>
<keyword evidence="4" id="KW-0378">Hydrolase</keyword>
<keyword evidence="4" id="KW-0269">Exonuclease</keyword>
<dbReference type="PANTHER" id="PTHR47765:SF2">
    <property type="entry name" value="EXONUCLEASE MUT-7 HOMOLOG"/>
    <property type="match status" value="1"/>
</dbReference>
<dbReference type="SMART" id="SM00474">
    <property type="entry name" value="35EXOc"/>
    <property type="match status" value="1"/>
</dbReference>
<sequence length="950" mass="109417">MAGRQEDNSQYRATSGYFHRAGSSSSVNQSPRRVAKTDLITDTHCTVPSSGMPPGGHYHRSHEIQPLYVPIVTADQPSRNINSYTSSSVSFQSSSQLFKPEVQQIAKHIQNIWATWKQSKVLTDTLRKFFETSLNPYDSLLQLVSVVSEDRIKGKANTMVHTITEEFYKWITMNESEYESMLTDELKIRAFKMILEKRMCLNTINTIVNIFKCNTNLDFMEGLIRESIRQKKFKEACYATISLNIQDRFTVEDFLLPLFFLNMVSVTEEYLVTSKFQQEALVKYFDDLLAQNDDCLYILAKRLNVTPANNNFSTKSQIKTNLTRIMKKYSIPNGLAPNITKQKKKGALKFMFHRYQSGVTGIDGWREMVLESVGNNVDMMLEVVKMLDNYGDIQEAIYFSRLFSIDPAILPLNTQQELLFSENASATIDRSIPMEDYKFMEYHELSLPDHQIHIIDSVSKFDEFLDKINVELYDANFDILGLDCEWKPELTCDKSDLACIQLATRNAIYIFHLPQLQPAEHFKLHWEEFSMNIFSNTNILKLGFEWKGDASMIRSTLPIDCLQLNGPGFVDLKLLWKELESKWNFQLPFQNPNEDIAYNSLSDLVKLSLGKPLNKIEQFSNWEKIPLRYNQIKYAALDAYCLLEIYNILKKKCKTSNIPFDEVCQKISNNNNPDTMKPKPRNRKNRHSVPKTNIKSKSPHTLVSSVKDFKLLVPNTLEKLAERLRKCGIDTSIIDRSKINDCQYIINQIKANNLYFIAFGHAFSKVAKQLRIGQCYCVQNHNLDDQIQEVLNYFKIVVKKEDLNSRCKNCNSDKYETVSSSDMKNIYDSIKTIQNKPPVSQYRPPSIDEDYEDYYDDYDYSDDEGTAAPIDTTFFTNTSTTTATTQLEEPYSKLLTGYTNENVEIDIKPLSADMFGDKNRVFNICNCCGSISWDNSQWESALGSSLGIKY</sequence>
<feature type="domain" description="3'-5' exonuclease" evidence="2">
    <location>
        <begin position="452"/>
        <end position="654"/>
    </location>
</feature>
<name>A0A8B8FTC5_9HEMI</name>